<dbReference type="PANTHER" id="PTHR35814">
    <property type="match status" value="1"/>
</dbReference>
<protein>
    <submittedName>
        <fullName evidence="6">MAPEG superfamily glutathione S-transferase</fullName>
    </submittedName>
</protein>
<feature type="transmembrane region" description="Helical" evidence="5">
    <location>
        <begin position="6"/>
        <end position="27"/>
    </location>
</feature>
<dbReference type="STRING" id="740709.A10D4_09554"/>
<dbReference type="InterPro" id="IPR023352">
    <property type="entry name" value="MAPEG-like_dom_sf"/>
</dbReference>
<keyword evidence="7" id="KW-1185">Reference proteome</keyword>
<evidence type="ECO:0000256" key="4">
    <source>
        <dbReference type="ARBA" id="ARBA00023136"/>
    </source>
</evidence>
<dbReference type="AlphaFoldDB" id="K2KYP7"/>
<reference evidence="6 7" key="1">
    <citation type="journal article" date="2012" name="J. Bacteriol.">
        <title>Genome Sequence of Idiomarina xiamenensis Type Strain 10-D-4.</title>
        <authorList>
            <person name="Lai Q."/>
            <person name="Wang L."/>
            <person name="Wang W."/>
            <person name="Shao Z."/>
        </authorList>
    </citation>
    <scope>NUCLEOTIDE SEQUENCE [LARGE SCALE GENOMIC DNA]</scope>
    <source>
        <strain evidence="6 7">10-D-4</strain>
    </source>
</reference>
<dbReference type="SUPFAM" id="SSF161084">
    <property type="entry name" value="MAPEG domain-like"/>
    <property type="match status" value="1"/>
</dbReference>
<evidence type="ECO:0000256" key="3">
    <source>
        <dbReference type="ARBA" id="ARBA00022989"/>
    </source>
</evidence>
<evidence type="ECO:0000313" key="7">
    <source>
        <dbReference type="Proteomes" id="UP000014115"/>
    </source>
</evidence>
<dbReference type="GO" id="GO:0016740">
    <property type="term" value="F:transferase activity"/>
    <property type="evidence" value="ECO:0007669"/>
    <property type="project" value="UniProtKB-KW"/>
</dbReference>
<proteinExistence type="predicted"/>
<dbReference type="Proteomes" id="UP000014115">
    <property type="component" value="Unassembled WGS sequence"/>
</dbReference>
<dbReference type="PATRIC" id="fig|740709.3.peg.1934"/>
<dbReference type="Pfam" id="PF01124">
    <property type="entry name" value="MAPEG"/>
    <property type="match status" value="1"/>
</dbReference>
<dbReference type="Gene3D" id="1.20.120.550">
    <property type="entry name" value="Membrane associated eicosanoid/glutathione metabolism-like domain"/>
    <property type="match status" value="1"/>
</dbReference>
<sequence length="135" mass="14491">MTESLTIVGLYASLLALLLFVLSARIIRLRWRYRVGIGSGKELSLQTAIRAHGNFIEYVPLLLLILTLMAFLGASPLLLHSLGAGLFIARVFHAIGLSSNAGVSLARSVGVLLNFTVLLLSSGYLLGVAIQRLMA</sequence>
<dbReference type="OrthoDB" id="8537976at2"/>
<evidence type="ECO:0000256" key="2">
    <source>
        <dbReference type="ARBA" id="ARBA00022692"/>
    </source>
</evidence>
<gene>
    <name evidence="6" type="ORF">A10D4_09554</name>
</gene>
<dbReference type="PANTHER" id="PTHR35814:SF1">
    <property type="entry name" value="GLUTATHIONE S-TRANSFERASE-RELATED"/>
    <property type="match status" value="1"/>
</dbReference>
<feature type="transmembrane region" description="Helical" evidence="5">
    <location>
        <begin position="109"/>
        <end position="130"/>
    </location>
</feature>
<evidence type="ECO:0000313" key="6">
    <source>
        <dbReference type="EMBL" id="EKE82840.1"/>
    </source>
</evidence>
<keyword evidence="6" id="KW-0808">Transferase</keyword>
<comment type="subcellular location">
    <subcellularLocation>
        <location evidence="1">Membrane</location>
    </subcellularLocation>
</comment>
<organism evidence="6 7">
    <name type="scientific">Idiomarina xiamenensis 10-D-4</name>
    <dbReference type="NCBI Taxonomy" id="740709"/>
    <lineage>
        <taxon>Bacteria</taxon>
        <taxon>Pseudomonadati</taxon>
        <taxon>Pseudomonadota</taxon>
        <taxon>Gammaproteobacteria</taxon>
        <taxon>Alteromonadales</taxon>
        <taxon>Idiomarinaceae</taxon>
        <taxon>Idiomarina</taxon>
    </lineage>
</organism>
<keyword evidence="3 5" id="KW-1133">Transmembrane helix</keyword>
<name>K2KYP7_9GAMM</name>
<accession>K2KYP7</accession>
<feature type="transmembrane region" description="Helical" evidence="5">
    <location>
        <begin position="55"/>
        <end position="72"/>
    </location>
</feature>
<dbReference type="RefSeq" id="WP_008489199.1">
    <property type="nucleotide sequence ID" value="NZ_AMRG01000011.1"/>
</dbReference>
<dbReference type="InterPro" id="IPR001129">
    <property type="entry name" value="Membr-assoc_MAPEG"/>
</dbReference>
<dbReference type="eggNOG" id="COG3788">
    <property type="taxonomic scope" value="Bacteria"/>
</dbReference>
<evidence type="ECO:0000256" key="1">
    <source>
        <dbReference type="ARBA" id="ARBA00004370"/>
    </source>
</evidence>
<dbReference type="EMBL" id="AMRG01000011">
    <property type="protein sequence ID" value="EKE82840.1"/>
    <property type="molecule type" value="Genomic_DNA"/>
</dbReference>
<keyword evidence="2 5" id="KW-0812">Transmembrane</keyword>
<evidence type="ECO:0000256" key="5">
    <source>
        <dbReference type="SAM" id="Phobius"/>
    </source>
</evidence>
<keyword evidence="4 5" id="KW-0472">Membrane</keyword>
<dbReference type="GO" id="GO:0016020">
    <property type="term" value="C:membrane"/>
    <property type="evidence" value="ECO:0007669"/>
    <property type="project" value="UniProtKB-SubCell"/>
</dbReference>
<comment type="caution">
    <text evidence="6">The sequence shown here is derived from an EMBL/GenBank/DDBJ whole genome shotgun (WGS) entry which is preliminary data.</text>
</comment>